<reference evidence="1" key="1">
    <citation type="journal article" date="2022" name="Int. J. Mol. Sci.">
        <title>Draft Genome of Tanacetum Coccineum: Genomic Comparison of Closely Related Tanacetum-Family Plants.</title>
        <authorList>
            <person name="Yamashiro T."/>
            <person name="Shiraishi A."/>
            <person name="Nakayama K."/>
            <person name="Satake H."/>
        </authorList>
    </citation>
    <scope>NUCLEOTIDE SEQUENCE</scope>
</reference>
<accession>A0ABQ5EJJ6</accession>
<evidence type="ECO:0000313" key="2">
    <source>
        <dbReference type="Proteomes" id="UP001151760"/>
    </source>
</evidence>
<reference evidence="1" key="2">
    <citation type="submission" date="2022-01" db="EMBL/GenBank/DDBJ databases">
        <authorList>
            <person name="Yamashiro T."/>
            <person name="Shiraishi A."/>
            <person name="Satake H."/>
            <person name="Nakayama K."/>
        </authorList>
    </citation>
    <scope>NUCLEOTIDE SEQUENCE</scope>
</reference>
<evidence type="ECO:0000313" key="1">
    <source>
        <dbReference type="EMBL" id="GJT51069.1"/>
    </source>
</evidence>
<name>A0ABQ5EJJ6_9ASTR</name>
<comment type="caution">
    <text evidence="1">The sequence shown here is derived from an EMBL/GenBank/DDBJ whole genome shotgun (WGS) entry which is preliminary data.</text>
</comment>
<dbReference type="Proteomes" id="UP001151760">
    <property type="component" value="Unassembled WGS sequence"/>
</dbReference>
<proteinExistence type="predicted"/>
<sequence length="166" mass="18886">MNKKWHVCFKEVKGFKGYWKTSGKVKDVYVRKDGKVSNVVEEQKKASDDGVILNEKMVSETVQETNVNLIVCQKYRKTSGKVKVVYVRKDAKVSNVVEEQKKALDDDVILNEKMISETVQETDVNLIVCQKPNNSLQRLSDVIIMNVEGLKMVKGNLDKAGYEVKD</sequence>
<protein>
    <submittedName>
        <fullName evidence="1">Uncharacterized protein</fullName>
    </submittedName>
</protein>
<dbReference type="EMBL" id="BQNB010016375">
    <property type="protein sequence ID" value="GJT51069.1"/>
    <property type="molecule type" value="Genomic_DNA"/>
</dbReference>
<gene>
    <name evidence="1" type="ORF">Tco_0977226</name>
</gene>
<keyword evidence="2" id="KW-1185">Reference proteome</keyword>
<organism evidence="1 2">
    <name type="scientific">Tanacetum coccineum</name>
    <dbReference type="NCBI Taxonomy" id="301880"/>
    <lineage>
        <taxon>Eukaryota</taxon>
        <taxon>Viridiplantae</taxon>
        <taxon>Streptophyta</taxon>
        <taxon>Embryophyta</taxon>
        <taxon>Tracheophyta</taxon>
        <taxon>Spermatophyta</taxon>
        <taxon>Magnoliopsida</taxon>
        <taxon>eudicotyledons</taxon>
        <taxon>Gunneridae</taxon>
        <taxon>Pentapetalae</taxon>
        <taxon>asterids</taxon>
        <taxon>campanulids</taxon>
        <taxon>Asterales</taxon>
        <taxon>Asteraceae</taxon>
        <taxon>Asteroideae</taxon>
        <taxon>Anthemideae</taxon>
        <taxon>Anthemidinae</taxon>
        <taxon>Tanacetum</taxon>
    </lineage>
</organism>